<evidence type="ECO:0000259" key="4">
    <source>
        <dbReference type="PROSITE" id="PS50850"/>
    </source>
</evidence>
<feature type="transmembrane region" description="Helical" evidence="3">
    <location>
        <begin position="289"/>
        <end position="308"/>
    </location>
</feature>
<feature type="transmembrane region" description="Helical" evidence="3">
    <location>
        <begin position="863"/>
        <end position="884"/>
    </location>
</feature>
<dbReference type="GO" id="GO:0016020">
    <property type="term" value="C:membrane"/>
    <property type="evidence" value="ECO:0007669"/>
    <property type="project" value="UniProtKB-SubCell"/>
</dbReference>
<organism evidence="5">
    <name type="scientific">Cacopsylla melanoneura</name>
    <dbReference type="NCBI Taxonomy" id="428564"/>
    <lineage>
        <taxon>Eukaryota</taxon>
        <taxon>Metazoa</taxon>
        <taxon>Ecdysozoa</taxon>
        <taxon>Arthropoda</taxon>
        <taxon>Hexapoda</taxon>
        <taxon>Insecta</taxon>
        <taxon>Pterygota</taxon>
        <taxon>Neoptera</taxon>
        <taxon>Paraneoptera</taxon>
        <taxon>Hemiptera</taxon>
        <taxon>Sternorrhyncha</taxon>
        <taxon>Psylloidea</taxon>
        <taxon>Psyllidae</taxon>
        <taxon>Psyllinae</taxon>
        <taxon>Cacopsylla</taxon>
    </lineage>
</organism>
<feature type="transmembrane region" description="Helical" evidence="3">
    <location>
        <begin position="247"/>
        <end position="269"/>
    </location>
</feature>
<dbReference type="InterPro" id="IPR050327">
    <property type="entry name" value="Proton-linked_MCT"/>
</dbReference>
<feature type="transmembrane region" description="Helical" evidence="3">
    <location>
        <begin position="375"/>
        <end position="394"/>
    </location>
</feature>
<dbReference type="Gene3D" id="1.20.1250.20">
    <property type="entry name" value="MFS general substrate transporter like domains"/>
    <property type="match status" value="2"/>
</dbReference>
<evidence type="ECO:0000256" key="2">
    <source>
        <dbReference type="SAM" id="MobiDB-lite"/>
    </source>
</evidence>
<sequence>MEPEPDIFYIDDSLQVPTLKWSKCSRSIASSTTVESPTSPLSASFPELPLDDAGDAKTPLARPDRLISDPCINEKLNSGGSNVSCGSVDSFWNFKFNILNLDHDPIYPFTPPHKSESSFTLVNEPVTIMPATGADGKLNNGFINTENLNMYADLNRGDPIIGNCRNKPMTTDMVNIELGSMVQKKPVHPTKYVTRKNSSLSLHSRRMTVGSLCSIDKVKFTGVPTSDSILSIDKSEKEEDKVPDGGWGWVVVFSSLVISMVADGISFSFGLLYMEFLIHFGESKAKTSWIGSLFMAVPLLLGPVASSFVDKYGCRRMTMLGGIISGTGFVLSATIANSIEAQYITFGCIAGCGLSLTYVTAVVSIAYWFDKKRTFATSLGACGTGIGTFVYAPLTQYWIEVYGWRGTILMLAGTFLQMCICGALMKDPEWWILEQKRLQNQTPNHSIATKSIRNSIAESSGHDATLMYPDISEIKRVLIDGGNVESLLFNEGENEEEESNAKRIHNSVLNLPTFFMYDDIPIEVLVALSSNKALLYSTILDNIVDSPIINSTEDTTADSIPVICKQHNLSLRIRTSSSSNKNYLKKQATVDTNSPTVVSPPVENKIPTLQREFSTDESRNENNNNVKDEINNNLVNNINFVNHIPPDKNMPDGKPYFGNELVVNHVNNIKQLSLDETLLKRGDSFIVDEERTRKQYSLDDSVIRKNHLVNQDKLSTTEKLNPSTNNHTKPNVQKNVNSGVNTGLKNKHLFNATSKKTDSLQWLKRQFSLGNKETNYFRNIKMQRNSVVYRNAMMNTKKYKLRASSCPNIFRNSMESIAESGDQKKIKDLSSEAESSQNLGPPSEKWTSEMWEMLVDMFDFSMFLELHFLLMSMATILLFTWFIVPYFYLGDYVVIRGMSDTQASSLLSCIGVLNTIGMIILGWAGDQPWMNVTKTYAGCLVLCGITIVMMPFYITNYYMLMGICAMFGLTFAANFSFTPTILVELIPLERFTTAYGLILMCQGIGNLLGPPIGGLVFDITQVWDYSFFIAGAWIIFSGVLVIIIPYTKNRVVWGGGVLEYDKESMDT</sequence>
<feature type="region of interest" description="Disordered" evidence="2">
    <location>
        <begin position="717"/>
        <end position="739"/>
    </location>
</feature>
<dbReference type="AlphaFoldDB" id="A0A8D8QTW4"/>
<feature type="domain" description="Major facilitator superfamily (MFS) profile" evidence="4">
    <location>
        <begin position="860"/>
        <end position="1067"/>
    </location>
</feature>
<evidence type="ECO:0000313" key="5">
    <source>
        <dbReference type="EMBL" id="CAG6637627.1"/>
    </source>
</evidence>
<protein>
    <submittedName>
        <fullName evidence="5">Monocarboxylate transporter 12</fullName>
    </submittedName>
</protein>
<dbReference type="PANTHER" id="PTHR11360:SF111">
    <property type="entry name" value="CHASKI, ISOFORM A"/>
    <property type="match status" value="1"/>
</dbReference>
<keyword evidence="3" id="KW-1133">Transmembrane helix</keyword>
<feature type="region of interest" description="Disordered" evidence="2">
    <location>
        <begin position="32"/>
        <end position="60"/>
    </location>
</feature>
<feature type="transmembrane region" description="Helical" evidence="3">
    <location>
        <begin position="960"/>
        <end position="982"/>
    </location>
</feature>
<feature type="compositionally biased region" description="Polar residues" evidence="2">
    <location>
        <begin position="32"/>
        <end position="42"/>
    </location>
</feature>
<feature type="transmembrane region" description="Helical" evidence="3">
    <location>
        <begin position="1025"/>
        <end position="1044"/>
    </location>
</feature>
<dbReference type="SUPFAM" id="SSF103473">
    <property type="entry name" value="MFS general substrate transporter"/>
    <property type="match status" value="2"/>
</dbReference>
<evidence type="ECO:0000256" key="1">
    <source>
        <dbReference type="ARBA" id="ARBA00004141"/>
    </source>
</evidence>
<dbReference type="InterPro" id="IPR011701">
    <property type="entry name" value="MFS"/>
</dbReference>
<proteinExistence type="predicted"/>
<dbReference type="InterPro" id="IPR020846">
    <property type="entry name" value="MFS_dom"/>
</dbReference>
<feature type="transmembrane region" description="Helical" evidence="3">
    <location>
        <begin position="994"/>
        <end position="1013"/>
    </location>
</feature>
<reference evidence="5" key="1">
    <citation type="submission" date="2021-05" db="EMBL/GenBank/DDBJ databases">
        <authorList>
            <person name="Alioto T."/>
            <person name="Alioto T."/>
            <person name="Gomez Garrido J."/>
        </authorList>
    </citation>
    <scope>NUCLEOTIDE SEQUENCE</scope>
</reference>
<feature type="transmembrane region" description="Helical" evidence="3">
    <location>
        <begin position="343"/>
        <end position="368"/>
    </location>
</feature>
<feature type="transmembrane region" description="Helical" evidence="3">
    <location>
        <begin position="936"/>
        <end position="954"/>
    </location>
</feature>
<dbReference type="InterPro" id="IPR036259">
    <property type="entry name" value="MFS_trans_sf"/>
</dbReference>
<keyword evidence="3" id="KW-0812">Transmembrane</keyword>
<evidence type="ECO:0000256" key="3">
    <source>
        <dbReference type="SAM" id="Phobius"/>
    </source>
</evidence>
<dbReference type="Pfam" id="PF07690">
    <property type="entry name" value="MFS_1"/>
    <property type="match status" value="2"/>
</dbReference>
<dbReference type="PANTHER" id="PTHR11360">
    <property type="entry name" value="MONOCARBOXYLATE TRANSPORTER"/>
    <property type="match status" value="1"/>
</dbReference>
<dbReference type="EMBL" id="HBUF01099114">
    <property type="protein sequence ID" value="CAG6637627.1"/>
    <property type="molecule type" value="Transcribed_RNA"/>
</dbReference>
<name>A0A8D8QTW4_9HEMI</name>
<feature type="transmembrane region" description="Helical" evidence="3">
    <location>
        <begin position="320"/>
        <end position="337"/>
    </location>
</feature>
<comment type="subcellular location">
    <subcellularLocation>
        <location evidence="1">Membrane</location>
        <topology evidence="1">Multi-pass membrane protein</topology>
    </subcellularLocation>
</comment>
<dbReference type="GO" id="GO:0008028">
    <property type="term" value="F:monocarboxylic acid transmembrane transporter activity"/>
    <property type="evidence" value="ECO:0007669"/>
    <property type="project" value="TreeGrafter"/>
</dbReference>
<dbReference type="CDD" id="cd17352">
    <property type="entry name" value="MFS_MCT_SLC16"/>
    <property type="match status" value="1"/>
</dbReference>
<feature type="transmembrane region" description="Helical" evidence="3">
    <location>
        <begin position="904"/>
        <end position="924"/>
    </location>
</feature>
<keyword evidence="3" id="KW-0472">Membrane</keyword>
<dbReference type="PROSITE" id="PS50850">
    <property type="entry name" value="MFS"/>
    <property type="match status" value="1"/>
</dbReference>
<accession>A0A8D8QTW4</accession>